<name>A0A316Z921_9BASI</name>
<dbReference type="EMBL" id="KZ819298">
    <property type="protein sequence ID" value="PWN96745.1"/>
    <property type="molecule type" value="Genomic_DNA"/>
</dbReference>
<feature type="compositionally biased region" description="Low complexity" evidence="1">
    <location>
        <begin position="112"/>
        <end position="121"/>
    </location>
</feature>
<reference evidence="3 4" key="1">
    <citation type="journal article" date="2018" name="Mol. Biol. Evol.">
        <title>Broad Genomic Sampling Reveals a Smut Pathogenic Ancestry of the Fungal Clade Ustilaginomycotina.</title>
        <authorList>
            <person name="Kijpornyongpan T."/>
            <person name="Mondo S.J."/>
            <person name="Barry K."/>
            <person name="Sandor L."/>
            <person name="Lee J."/>
            <person name="Lipzen A."/>
            <person name="Pangilinan J."/>
            <person name="LaButti K."/>
            <person name="Hainaut M."/>
            <person name="Henrissat B."/>
            <person name="Grigoriev I.V."/>
            <person name="Spatafora J.W."/>
            <person name="Aime M.C."/>
        </authorList>
    </citation>
    <scope>NUCLEOTIDE SEQUENCE [LARGE SCALE GENOMIC DNA]</scope>
    <source>
        <strain evidence="3 4">MCA 4186</strain>
    </source>
</reference>
<evidence type="ECO:0000259" key="2">
    <source>
        <dbReference type="SMART" id="SM01155"/>
    </source>
</evidence>
<gene>
    <name evidence="3" type="ORF">FA09DRAFT_361873</name>
</gene>
<proteinExistence type="predicted"/>
<feature type="region of interest" description="Disordered" evidence="1">
    <location>
        <begin position="61"/>
        <end position="121"/>
    </location>
</feature>
<feature type="compositionally biased region" description="Basic residues" evidence="1">
    <location>
        <begin position="83"/>
        <end position="96"/>
    </location>
</feature>
<feature type="compositionally biased region" description="Basic residues" evidence="1">
    <location>
        <begin position="435"/>
        <end position="463"/>
    </location>
</feature>
<dbReference type="STRING" id="58919.A0A316Z921"/>
<feature type="domain" description="Ribosomal protein mS38 C-terminal" evidence="2">
    <location>
        <begin position="430"/>
        <end position="463"/>
    </location>
</feature>
<evidence type="ECO:0000256" key="1">
    <source>
        <dbReference type="SAM" id="MobiDB-lite"/>
    </source>
</evidence>
<organism evidence="3 4">
    <name type="scientific">Tilletiopsis washingtonensis</name>
    <dbReference type="NCBI Taxonomy" id="58919"/>
    <lineage>
        <taxon>Eukaryota</taxon>
        <taxon>Fungi</taxon>
        <taxon>Dikarya</taxon>
        <taxon>Basidiomycota</taxon>
        <taxon>Ustilaginomycotina</taxon>
        <taxon>Exobasidiomycetes</taxon>
        <taxon>Entylomatales</taxon>
        <taxon>Entylomatales incertae sedis</taxon>
        <taxon>Tilletiopsis</taxon>
    </lineage>
</organism>
<dbReference type="Pfam" id="PF08213">
    <property type="entry name" value="COX24_C"/>
    <property type="match status" value="1"/>
</dbReference>
<dbReference type="GeneID" id="37272955"/>
<dbReference type="RefSeq" id="XP_025597024.1">
    <property type="nucleotide sequence ID" value="XM_025745411.1"/>
</dbReference>
<dbReference type="InterPro" id="IPR013177">
    <property type="entry name" value="Ribosomal_mS38_C"/>
</dbReference>
<dbReference type="Proteomes" id="UP000245946">
    <property type="component" value="Unassembled WGS sequence"/>
</dbReference>
<evidence type="ECO:0000313" key="3">
    <source>
        <dbReference type="EMBL" id="PWN96745.1"/>
    </source>
</evidence>
<sequence>MRSRACHARALLRLAASHAPAASASAALPAAAAAARSSAAASLHVSSSKLGSAGAMMHSVAAAHSSPSSQRRAYVAPADSAGRRRAVRPSPSRRRSSSAAVACAPESPMQPSAAASRSRGAASAKGSETLVLAAPPPSSLNDVALQSFFSVHRPLLEHSVVAPTADGKGSSGSSPRVKEIVADMMSNSSKAKGAIIEIAVPYDQTWPRALRNIEPQQFSKLLERLSSPMRPSSTVGLSAHVYREAARIAADERARADRADAVSAAIERGEDPAIAESLGSEADLVVLGEPDGPHKDWAPGVATYLAEHTRAFEAPAPPTVGAVPHSGASMRVLSSEEQEMEAIAARLTTLFLDSMRGSASSGSSQALHQDDDEPNLLLSHAMVQASLPRALSWDSVLAKMSEAAGTEPAGPAVNLSALNADLLPRPVSVDMDSVRRKRKKKMRKHKYRKLRKATRVERRRQKT</sequence>
<accession>A0A316Z921</accession>
<feature type="region of interest" description="Disordered" evidence="1">
    <location>
        <begin position="433"/>
        <end position="463"/>
    </location>
</feature>
<protein>
    <recommendedName>
        <fullName evidence="2">Ribosomal protein mS38 C-terminal domain-containing protein</fullName>
    </recommendedName>
</protein>
<dbReference type="OrthoDB" id="2554564at2759"/>
<dbReference type="AlphaFoldDB" id="A0A316Z921"/>
<dbReference type="SMART" id="SM01155">
    <property type="entry name" value="DUF1713"/>
    <property type="match status" value="1"/>
</dbReference>
<keyword evidence="4" id="KW-1185">Reference proteome</keyword>
<evidence type="ECO:0000313" key="4">
    <source>
        <dbReference type="Proteomes" id="UP000245946"/>
    </source>
</evidence>